<organism evidence="2 3">
    <name type="scientific">Bonamia ostreae</name>
    <dbReference type="NCBI Taxonomy" id="126728"/>
    <lineage>
        <taxon>Eukaryota</taxon>
        <taxon>Sar</taxon>
        <taxon>Rhizaria</taxon>
        <taxon>Endomyxa</taxon>
        <taxon>Ascetosporea</taxon>
        <taxon>Haplosporida</taxon>
        <taxon>Bonamia</taxon>
    </lineage>
</organism>
<dbReference type="InterPro" id="IPR027417">
    <property type="entry name" value="P-loop_NTPase"/>
</dbReference>
<dbReference type="Pfam" id="PF13087">
    <property type="entry name" value="AAA_12"/>
    <property type="match status" value="1"/>
</dbReference>
<accession>A0ABV2AU27</accession>
<evidence type="ECO:0000259" key="1">
    <source>
        <dbReference type="Pfam" id="PF13087"/>
    </source>
</evidence>
<proteinExistence type="predicted"/>
<evidence type="ECO:0000313" key="2">
    <source>
        <dbReference type="EMBL" id="MES1922931.1"/>
    </source>
</evidence>
<protein>
    <recommendedName>
        <fullName evidence="1">DNA2/NAM7 helicase-like C-terminal domain-containing protein</fullName>
    </recommendedName>
</protein>
<feature type="non-terminal residue" evidence="2">
    <location>
        <position position="1"/>
    </location>
</feature>
<reference evidence="2 3" key="1">
    <citation type="journal article" date="2024" name="BMC Biol.">
        <title>Comparative genomics of Ascetosporea gives new insight into the evolutionary basis for animal parasitism in Rhizaria.</title>
        <authorList>
            <person name="Hiltunen Thoren M."/>
            <person name="Onut-Brannstrom I."/>
            <person name="Alfjorden A."/>
            <person name="Peckova H."/>
            <person name="Swords F."/>
            <person name="Hooper C."/>
            <person name="Holzer A.S."/>
            <person name="Bass D."/>
            <person name="Burki F."/>
        </authorList>
    </citation>
    <scope>NUCLEOTIDE SEQUENCE [LARGE SCALE GENOMIC DNA]</scope>
    <source>
        <strain evidence="2">20-A016</strain>
    </source>
</reference>
<gene>
    <name evidence="2" type="ORF">MHBO_004460</name>
</gene>
<dbReference type="Gene3D" id="3.40.50.300">
    <property type="entry name" value="P-loop containing nucleotide triphosphate hydrolases"/>
    <property type="match status" value="1"/>
</dbReference>
<dbReference type="Proteomes" id="UP001439008">
    <property type="component" value="Unassembled WGS sequence"/>
</dbReference>
<dbReference type="InterPro" id="IPR045055">
    <property type="entry name" value="DNA2/NAM7-like"/>
</dbReference>
<dbReference type="PANTHER" id="PTHR10887:SF495">
    <property type="entry name" value="HELICASE SENATAXIN ISOFORM X1-RELATED"/>
    <property type="match status" value="1"/>
</dbReference>
<comment type="caution">
    <text evidence="2">The sequence shown here is derived from an EMBL/GenBank/DDBJ whole genome shotgun (WGS) entry which is preliminary data.</text>
</comment>
<evidence type="ECO:0000313" key="3">
    <source>
        <dbReference type="Proteomes" id="UP001439008"/>
    </source>
</evidence>
<feature type="non-terminal residue" evidence="2">
    <location>
        <position position="125"/>
    </location>
</feature>
<dbReference type="InterPro" id="IPR041679">
    <property type="entry name" value="DNA2/NAM7-like_C"/>
</dbReference>
<feature type="domain" description="DNA2/NAM7 helicase-like C-terminal" evidence="1">
    <location>
        <begin position="20"/>
        <end position="121"/>
    </location>
</feature>
<name>A0ABV2AU27_9EUKA</name>
<sequence length="125" mass="14476">DHQQLPPTVFLTGESSARIEKSMFERFQIAGFHSKQLLNVQYRMHPEIAKFPSEQFYENKLLNGANVMKTDYKKSFHSNPNFGPYLFYDLKSVETRLGFSLFNIDEANFVVSLLEDLCREFGPSA</sequence>
<dbReference type="EMBL" id="JBDODL010004073">
    <property type="protein sequence ID" value="MES1922931.1"/>
    <property type="molecule type" value="Genomic_DNA"/>
</dbReference>
<dbReference type="SUPFAM" id="SSF52540">
    <property type="entry name" value="P-loop containing nucleoside triphosphate hydrolases"/>
    <property type="match status" value="1"/>
</dbReference>
<dbReference type="PANTHER" id="PTHR10887">
    <property type="entry name" value="DNA2/NAM7 HELICASE FAMILY"/>
    <property type="match status" value="1"/>
</dbReference>
<keyword evidence="3" id="KW-1185">Reference proteome</keyword>